<dbReference type="FunFam" id="2.60.40.10:FF:000193">
    <property type="entry name" value="Myelin protein zero-like 1 like"/>
    <property type="match status" value="1"/>
</dbReference>
<dbReference type="PANTHER" id="PTHR13869:SF21">
    <property type="entry name" value="MYELIN PROTEIN ZERO-LIKE PROTEIN 2"/>
    <property type="match status" value="1"/>
</dbReference>
<dbReference type="InterPro" id="IPR013106">
    <property type="entry name" value="Ig_V-set"/>
</dbReference>
<dbReference type="InterPro" id="IPR013783">
    <property type="entry name" value="Ig-like_fold"/>
</dbReference>
<proteinExistence type="inferred from homology"/>
<keyword evidence="5 10" id="KW-1133">Transmembrane helix</keyword>
<evidence type="ECO:0000256" key="10">
    <source>
        <dbReference type="SAM" id="Phobius"/>
    </source>
</evidence>
<keyword evidence="7" id="KW-1015">Disulfide bond</keyword>
<dbReference type="AlphaFoldDB" id="A0A4W4GLP2"/>
<dbReference type="InterPro" id="IPR003599">
    <property type="entry name" value="Ig_sub"/>
</dbReference>
<dbReference type="PANTHER" id="PTHR13869">
    <property type="entry name" value="MYELIN P0 RELATED"/>
    <property type="match status" value="1"/>
</dbReference>
<reference evidence="12" key="3">
    <citation type="submission" date="2020-05" db="EMBL/GenBank/DDBJ databases">
        <title>Electrophorus electricus (electric eel) genome, fEleEle1, primary haplotype.</title>
        <authorList>
            <person name="Myers G."/>
            <person name="Meyer A."/>
            <person name="Fedrigo O."/>
            <person name="Formenti G."/>
            <person name="Rhie A."/>
            <person name="Tracey A."/>
            <person name="Sims Y."/>
            <person name="Jarvis E.D."/>
        </authorList>
    </citation>
    <scope>NUCLEOTIDE SEQUENCE [LARGE SCALE GENOMIC DNA]</scope>
</reference>
<dbReference type="GO" id="GO:0005886">
    <property type="term" value="C:plasma membrane"/>
    <property type="evidence" value="ECO:0007669"/>
    <property type="project" value="TreeGrafter"/>
</dbReference>
<evidence type="ECO:0000313" key="13">
    <source>
        <dbReference type="Proteomes" id="UP000314983"/>
    </source>
</evidence>
<comment type="similarity">
    <text evidence="2">Belongs to the myelin P0 protein family.</text>
</comment>
<dbReference type="SMART" id="SM00409">
    <property type="entry name" value="IG"/>
    <property type="match status" value="1"/>
</dbReference>
<keyword evidence="3 10" id="KW-0812">Transmembrane</keyword>
<dbReference type="PROSITE" id="PS50835">
    <property type="entry name" value="IG_LIKE"/>
    <property type="match status" value="1"/>
</dbReference>
<keyword evidence="9" id="KW-0393">Immunoglobulin domain</keyword>
<reference evidence="12" key="5">
    <citation type="submission" date="2025-09" db="UniProtKB">
        <authorList>
            <consortium name="Ensembl"/>
        </authorList>
    </citation>
    <scope>IDENTIFICATION</scope>
</reference>
<keyword evidence="13" id="KW-1185">Reference proteome</keyword>
<reference evidence="12" key="4">
    <citation type="submission" date="2025-08" db="UniProtKB">
        <authorList>
            <consortium name="Ensembl"/>
        </authorList>
    </citation>
    <scope>IDENTIFICATION</scope>
</reference>
<evidence type="ECO:0000313" key="12">
    <source>
        <dbReference type="Ensembl" id="ENSEEEP00000037351.2"/>
    </source>
</evidence>
<evidence type="ECO:0000259" key="11">
    <source>
        <dbReference type="PROSITE" id="PS50835"/>
    </source>
</evidence>
<dbReference type="OMA" id="DVHGVNG"/>
<sequence length="251" mass="28159">MGKKQFVSAGAFQKQVRNFPVGALHCQDGCSVRGTYLLQHTGLWRGILAPPQMPGTLDGSKFPFKSCVSSVPLNTEDNRISAPKELKVVNGTEVELHCTFRSSQPHSKRLSVTWNFRPYGQTTEETIFYYQEMPYLPTDGRFKDHVVWTGDVQKNDASITLHGVQFAFNGTFSCKVQNPPDIQGYSGETVLQVIQSVKLSEIEILAAAVGGAIILVIFILIIFITVRYCRQDRNSTEVVLRDTEWKQPSVW</sequence>
<comment type="subcellular location">
    <subcellularLocation>
        <location evidence="1">Membrane</location>
        <topology evidence="1">Single-pass type I membrane protein</topology>
    </subcellularLocation>
</comment>
<evidence type="ECO:0000256" key="5">
    <source>
        <dbReference type="ARBA" id="ARBA00022989"/>
    </source>
</evidence>
<accession>A0A4W4GLP2</accession>
<evidence type="ECO:0000256" key="3">
    <source>
        <dbReference type="ARBA" id="ARBA00022692"/>
    </source>
</evidence>
<evidence type="ECO:0000256" key="2">
    <source>
        <dbReference type="ARBA" id="ARBA00007180"/>
    </source>
</evidence>
<reference evidence="13" key="2">
    <citation type="journal article" date="2017" name="Sci. Adv.">
        <title>A tail of two voltages: Proteomic comparison of the three electric organs of the electric eel.</title>
        <authorList>
            <person name="Traeger L.L."/>
            <person name="Sabat G."/>
            <person name="Barrett-Wilt G.A."/>
            <person name="Wells G.B."/>
            <person name="Sussman M.R."/>
        </authorList>
    </citation>
    <scope>NUCLEOTIDE SEQUENCE [LARGE SCALE GENOMIC DNA]</scope>
</reference>
<reference evidence="13" key="1">
    <citation type="journal article" date="2014" name="Science">
        <title>Nonhuman genetics. Genomic basis for the convergent evolution of electric organs.</title>
        <authorList>
            <person name="Gallant J.R."/>
            <person name="Traeger L.L."/>
            <person name="Volkening J.D."/>
            <person name="Moffett H."/>
            <person name="Chen P.H."/>
            <person name="Novina C.D."/>
            <person name="Phillips G.N.Jr."/>
            <person name="Anand R."/>
            <person name="Wells G.B."/>
            <person name="Pinch M."/>
            <person name="Guth R."/>
            <person name="Unguez G.A."/>
            <person name="Albert J.S."/>
            <person name="Zakon H.H."/>
            <person name="Samanta M.P."/>
            <person name="Sussman M.R."/>
        </authorList>
    </citation>
    <scope>NUCLEOTIDE SEQUENCE [LARGE SCALE GENOMIC DNA]</scope>
</reference>
<feature type="transmembrane region" description="Helical" evidence="10">
    <location>
        <begin position="204"/>
        <end position="226"/>
    </location>
</feature>
<evidence type="ECO:0000256" key="9">
    <source>
        <dbReference type="ARBA" id="ARBA00023319"/>
    </source>
</evidence>
<dbReference type="GO" id="GO:0098609">
    <property type="term" value="P:cell-cell adhesion"/>
    <property type="evidence" value="ECO:0007669"/>
    <property type="project" value="TreeGrafter"/>
</dbReference>
<dbReference type="Ensembl" id="ENSEEET00000037786.2">
    <property type="protein sequence ID" value="ENSEEEP00000037351.2"/>
    <property type="gene ID" value="ENSEEEG00000017753.2"/>
</dbReference>
<keyword evidence="4" id="KW-0732">Signal</keyword>
<dbReference type="Proteomes" id="UP000314983">
    <property type="component" value="Chromosome 6"/>
</dbReference>
<dbReference type="Pfam" id="PF07686">
    <property type="entry name" value="V-set"/>
    <property type="match status" value="1"/>
</dbReference>
<dbReference type="InterPro" id="IPR007110">
    <property type="entry name" value="Ig-like_dom"/>
</dbReference>
<dbReference type="InterPro" id="IPR036179">
    <property type="entry name" value="Ig-like_dom_sf"/>
</dbReference>
<dbReference type="PRINTS" id="PR00213">
    <property type="entry name" value="MYELINP0"/>
</dbReference>
<evidence type="ECO:0000256" key="1">
    <source>
        <dbReference type="ARBA" id="ARBA00004479"/>
    </source>
</evidence>
<evidence type="ECO:0000256" key="6">
    <source>
        <dbReference type="ARBA" id="ARBA00023136"/>
    </source>
</evidence>
<keyword evidence="6 10" id="KW-0472">Membrane</keyword>
<keyword evidence="8" id="KW-0325">Glycoprotein</keyword>
<evidence type="ECO:0000256" key="4">
    <source>
        <dbReference type="ARBA" id="ARBA00022729"/>
    </source>
</evidence>
<dbReference type="SUPFAM" id="SSF48726">
    <property type="entry name" value="Immunoglobulin"/>
    <property type="match status" value="1"/>
</dbReference>
<dbReference type="InterPro" id="IPR000920">
    <property type="entry name" value="Myelin_P0-rel"/>
</dbReference>
<dbReference type="Gene3D" id="2.60.40.10">
    <property type="entry name" value="Immunoglobulins"/>
    <property type="match status" value="1"/>
</dbReference>
<organism evidence="12 13">
    <name type="scientific">Electrophorus electricus</name>
    <name type="common">Electric eel</name>
    <name type="synonym">Gymnotus electricus</name>
    <dbReference type="NCBI Taxonomy" id="8005"/>
    <lineage>
        <taxon>Eukaryota</taxon>
        <taxon>Metazoa</taxon>
        <taxon>Chordata</taxon>
        <taxon>Craniata</taxon>
        <taxon>Vertebrata</taxon>
        <taxon>Euteleostomi</taxon>
        <taxon>Actinopterygii</taxon>
        <taxon>Neopterygii</taxon>
        <taxon>Teleostei</taxon>
        <taxon>Ostariophysi</taxon>
        <taxon>Gymnotiformes</taxon>
        <taxon>Gymnotoidei</taxon>
        <taxon>Gymnotidae</taxon>
        <taxon>Electrophorus</taxon>
    </lineage>
</organism>
<name>A0A4W4GLP2_ELEEL</name>
<feature type="domain" description="Ig-like" evidence="11">
    <location>
        <begin position="72"/>
        <end position="192"/>
    </location>
</feature>
<protein>
    <submittedName>
        <fullName evidence="12">Myelin protein zero-like 2b</fullName>
    </submittedName>
</protein>
<evidence type="ECO:0000256" key="7">
    <source>
        <dbReference type="ARBA" id="ARBA00023157"/>
    </source>
</evidence>
<evidence type="ECO:0000256" key="8">
    <source>
        <dbReference type="ARBA" id="ARBA00023180"/>
    </source>
</evidence>
<dbReference type="GeneTree" id="ENSGT01030000234556"/>